<organism evidence="2 3">
    <name type="scientific">Aldrovandia affinis</name>
    <dbReference type="NCBI Taxonomy" id="143900"/>
    <lineage>
        <taxon>Eukaryota</taxon>
        <taxon>Metazoa</taxon>
        <taxon>Chordata</taxon>
        <taxon>Craniata</taxon>
        <taxon>Vertebrata</taxon>
        <taxon>Euteleostomi</taxon>
        <taxon>Actinopterygii</taxon>
        <taxon>Neopterygii</taxon>
        <taxon>Teleostei</taxon>
        <taxon>Notacanthiformes</taxon>
        <taxon>Halosauridae</taxon>
        <taxon>Aldrovandia</taxon>
    </lineage>
</organism>
<accession>A0AAD7SJE5</accession>
<feature type="signal peptide" evidence="1">
    <location>
        <begin position="1"/>
        <end position="28"/>
    </location>
</feature>
<evidence type="ECO:0000313" key="2">
    <source>
        <dbReference type="EMBL" id="KAJ8403727.1"/>
    </source>
</evidence>
<feature type="chain" id="PRO_5042068455" evidence="1">
    <location>
        <begin position="29"/>
        <end position="66"/>
    </location>
</feature>
<keyword evidence="1" id="KW-0732">Signal</keyword>
<gene>
    <name evidence="2" type="ORF">AAFF_G00345950</name>
</gene>
<comment type="caution">
    <text evidence="2">The sequence shown here is derived from an EMBL/GenBank/DDBJ whole genome shotgun (WGS) entry which is preliminary data.</text>
</comment>
<dbReference type="AlphaFoldDB" id="A0AAD7SJE5"/>
<dbReference type="EMBL" id="JAINUG010000056">
    <property type="protein sequence ID" value="KAJ8403727.1"/>
    <property type="molecule type" value="Genomic_DNA"/>
</dbReference>
<keyword evidence="3" id="KW-1185">Reference proteome</keyword>
<protein>
    <submittedName>
        <fullName evidence="2">Uncharacterized protein</fullName>
    </submittedName>
</protein>
<name>A0AAD7SJE5_9TELE</name>
<evidence type="ECO:0000256" key="1">
    <source>
        <dbReference type="SAM" id="SignalP"/>
    </source>
</evidence>
<sequence>MAPSWKVKMNRALVVLIRALAAVKCSAATRPRNGGGPSVPNRDYEPLNIATRDLGVYAVAGVNRTG</sequence>
<proteinExistence type="predicted"/>
<reference evidence="2" key="1">
    <citation type="journal article" date="2023" name="Science">
        <title>Genome structures resolve the early diversification of teleost fishes.</title>
        <authorList>
            <person name="Parey E."/>
            <person name="Louis A."/>
            <person name="Montfort J."/>
            <person name="Bouchez O."/>
            <person name="Roques C."/>
            <person name="Iampietro C."/>
            <person name="Lluch J."/>
            <person name="Castinel A."/>
            <person name="Donnadieu C."/>
            <person name="Desvignes T."/>
            <person name="Floi Bucao C."/>
            <person name="Jouanno E."/>
            <person name="Wen M."/>
            <person name="Mejri S."/>
            <person name="Dirks R."/>
            <person name="Jansen H."/>
            <person name="Henkel C."/>
            <person name="Chen W.J."/>
            <person name="Zahm M."/>
            <person name="Cabau C."/>
            <person name="Klopp C."/>
            <person name="Thompson A.W."/>
            <person name="Robinson-Rechavi M."/>
            <person name="Braasch I."/>
            <person name="Lecointre G."/>
            <person name="Bobe J."/>
            <person name="Postlethwait J.H."/>
            <person name="Berthelot C."/>
            <person name="Roest Crollius H."/>
            <person name="Guiguen Y."/>
        </authorList>
    </citation>
    <scope>NUCLEOTIDE SEQUENCE</scope>
    <source>
        <strain evidence="2">NC1722</strain>
    </source>
</reference>
<dbReference type="Proteomes" id="UP001221898">
    <property type="component" value="Unassembled WGS sequence"/>
</dbReference>
<evidence type="ECO:0000313" key="3">
    <source>
        <dbReference type="Proteomes" id="UP001221898"/>
    </source>
</evidence>